<feature type="domain" description="Pentraxin (PTX)" evidence="8">
    <location>
        <begin position="1"/>
        <end position="193"/>
    </location>
</feature>
<keyword evidence="4" id="KW-1015">Disulfide bond</keyword>
<comment type="cofactor">
    <cofactor evidence="1">
        <name>Ca(2+)</name>
        <dbReference type="ChEBI" id="CHEBI:29108"/>
    </cofactor>
</comment>
<proteinExistence type="predicted"/>
<dbReference type="GeneTree" id="ENSGT01060000248575"/>
<feature type="chain" id="PRO_5017360901" evidence="7">
    <location>
        <begin position="20"/>
        <end position="193"/>
    </location>
</feature>
<evidence type="ECO:0000259" key="8">
    <source>
        <dbReference type="PROSITE" id="PS51828"/>
    </source>
</evidence>
<evidence type="ECO:0000256" key="5">
    <source>
        <dbReference type="ARBA" id="ARBA00023180"/>
    </source>
</evidence>
<feature type="signal peptide" evidence="7">
    <location>
        <begin position="1"/>
        <end position="19"/>
    </location>
</feature>
<evidence type="ECO:0000313" key="9">
    <source>
        <dbReference type="Ensembl" id="ENSSLDP00000001783.1"/>
    </source>
</evidence>
<accession>A0A3B4WJU4</accession>
<name>A0A3B4WJU4_SERLL</name>
<dbReference type="InterPro" id="IPR001759">
    <property type="entry name" value="PTX_dom"/>
</dbReference>
<sequence length="193" mass="21254">LSFLLCVVWVAALCSFIVCNVDSMLFFPSASAENYVTFALTLPDLPELSVCLWLRVEASHVDPVYRRLPTSLLLDSRWHHLCVLWSSIQGRFWHYSDHRLTSSGSNFRKGWEIPGGGSVVLGQEQDSVGGGFDASEGFAGQVAGFRVWNRVLSPPEVEGVADGRACTTSALSLDLKTEQKHLYSPGQKTPACY</sequence>
<keyword evidence="2" id="KW-0479">Metal-binding</keyword>
<evidence type="ECO:0000256" key="7">
    <source>
        <dbReference type="SAM" id="SignalP"/>
    </source>
</evidence>
<evidence type="ECO:0000256" key="4">
    <source>
        <dbReference type="ARBA" id="ARBA00023157"/>
    </source>
</evidence>
<organism evidence="9 10">
    <name type="scientific">Seriola lalandi dorsalis</name>
    <dbReference type="NCBI Taxonomy" id="1841481"/>
    <lineage>
        <taxon>Eukaryota</taxon>
        <taxon>Metazoa</taxon>
        <taxon>Chordata</taxon>
        <taxon>Craniata</taxon>
        <taxon>Vertebrata</taxon>
        <taxon>Euteleostomi</taxon>
        <taxon>Actinopterygii</taxon>
        <taxon>Neopterygii</taxon>
        <taxon>Teleostei</taxon>
        <taxon>Neoteleostei</taxon>
        <taxon>Acanthomorphata</taxon>
        <taxon>Carangaria</taxon>
        <taxon>Carangiformes</taxon>
        <taxon>Carangidae</taxon>
        <taxon>Seriola</taxon>
    </lineage>
</organism>
<dbReference type="InterPro" id="IPR013320">
    <property type="entry name" value="ConA-like_dom_sf"/>
</dbReference>
<dbReference type="AlphaFoldDB" id="A0A3B4WJU4"/>
<keyword evidence="3" id="KW-0106">Calcium</keyword>
<evidence type="ECO:0000256" key="3">
    <source>
        <dbReference type="ARBA" id="ARBA00022837"/>
    </source>
</evidence>
<dbReference type="GO" id="GO:0046872">
    <property type="term" value="F:metal ion binding"/>
    <property type="evidence" value="ECO:0007669"/>
    <property type="project" value="UniProtKB-KW"/>
</dbReference>
<dbReference type="Gene3D" id="2.60.120.200">
    <property type="match status" value="1"/>
</dbReference>
<evidence type="ECO:0000256" key="6">
    <source>
        <dbReference type="PROSITE-ProRule" id="PRU01172"/>
    </source>
</evidence>
<dbReference type="PANTHER" id="PTHR19277">
    <property type="entry name" value="PENTRAXIN"/>
    <property type="match status" value="1"/>
</dbReference>
<keyword evidence="5" id="KW-0325">Glycoprotein</keyword>
<dbReference type="PROSITE" id="PS51828">
    <property type="entry name" value="PTX_2"/>
    <property type="match status" value="1"/>
</dbReference>
<reference evidence="9" key="1">
    <citation type="submission" date="2025-08" db="UniProtKB">
        <authorList>
            <consortium name="Ensembl"/>
        </authorList>
    </citation>
    <scope>IDENTIFICATION</scope>
</reference>
<reference evidence="9" key="2">
    <citation type="submission" date="2025-09" db="UniProtKB">
        <authorList>
            <consortium name="Ensembl"/>
        </authorList>
    </citation>
    <scope>IDENTIFICATION</scope>
</reference>
<evidence type="ECO:0000313" key="10">
    <source>
        <dbReference type="Proteomes" id="UP000261360"/>
    </source>
</evidence>
<evidence type="ECO:0000256" key="1">
    <source>
        <dbReference type="ARBA" id="ARBA00001913"/>
    </source>
</evidence>
<dbReference type="PANTHER" id="PTHR19277:SF122">
    <property type="entry name" value="PENTRAXIN-4"/>
    <property type="match status" value="1"/>
</dbReference>
<dbReference type="Ensembl" id="ENSSLDT00000001868.1">
    <property type="protein sequence ID" value="ENSSLDP00000001783.1"/>
    <property type="gene ID" value="ENSSLDG00000001344.1"/>
</dbReference>
<evidence type="ECO:0000256" key="2">
    <source>
        <dbReference type="ARBA" id="ARBA00022723"/>
    </source>
</evidence>
<keyword evidence="10" id="KW-1185">Reference proteome</keyword>
<dbReference type="InterPro" id="IPR051360">
    <property type="entry name" value="Neuronal_Pentraxin_Related"/>
</dbReference>
<keyword evidence="7" id="KW-0732">Signal</keyword>
<dbReference type="SMART" id="SM00159">
    <property type="entry name" value="PTX"/>
    <property type="match status" value="1"/>
</dbReference>
<dbReference type="Pfam" id="PF00354">
    <property type="entry name" value="Pentaxin"/>
    <property type="match status" value="1"/>
</dbReference>
<dbReference type="SUPFAM" id="SSF49899">
    <property type="entry name" value="Concanavalin A-like lectins/glucanases"/>
    <property type="match status" value="1"/>
</dbReference>
<comment type="caution">
    <text evidence="6">Lacks conserved residue(s) required for the propagation of feature annotation.</text>
</comment>
<protein>
    <submittedName>
        <fullName evidence="9">Pentraxin 4</fullName>
    </submittedName>
</protein>
<dbReference type="Proteomes" id="UP000261360">
    <property type="component" value="Unplaced"/>
</dbReference>